<keyword evidence="2" id="KW-0808">Transferase</keyword>
<reference evidence="3" key="1">
    <citation type="submission" date="2016-10" db="EMBL/GenBank/DDBJ databases">
        <authorList>
            <person name="Varghese N."/>
            <person name="Submissions S."/>
        </authorList>
    </citation>
    <scope>NUCLEOTIDE SEQUENCE [LARGE SCALE GENOMIC DNA]</scope>
    <source>
        <strain evidence="3">LMG 24000</strain>
    </source>
</reference>
<name>A0A1H4G1R0_9BURK</name>
<dbReference type="EMBL" id="FNRQ01000005">
    <property type="protein sequence ID" value="SEB03337.1"/>
    <property type="molecule type" value="Genomic_DNA"/>
</dbReference>
<accession>A0A1H4G1R0</accession>
<evidence type="ECO:0000313" key="2">
    <source>
        <dbReference type="EMBL" id="SEB03337.1"/>
    </source>
</evidence>
<organism evidence="2 3">
    <name type="scientific">Paraburkholderia sartisoli</name>
    <dbReference type="NCBI Taxonomy" id="83784"/>
    <lineage>
        <taxon>Bacteria</taxon>
        <taxon>Pseudomonadati</taxon>
        <taxon>Pseudomonadota</taxon>
        <taxon>Betaproteobacteria</taxon>
        <taxon>Burkholderiales</taxon>
        <taxon>Burkholderiaceae</taxon>
        <taxon>Paraburkholderia</taxon>
    </lineage>
</organism>
<dbReference type="Proteomes" id="UP000198638">
    <property type="component" value="Unassembled WGS sequence"/>
</dbReference>
<dbReference type="InterPro" id="IPR029044">
    <property type="entry name" value="Nucleotide-diphossugar_trans"/>
</dbReference>
<dbReference type="SUPFAM" id="SSF53448">
    <property type="entry name" value="Nucleotide-diphospho-sugar transferases"/>
    <property type="match status" value="1"/>
</dbReference>
<dbReference type="InterPro" id="IPR001173">
    <property type="entry name" value="Glyco_trans_2-like"/>
</dbReference>
<dbReference type="GO" id="GO:0016740">
    <property type="term" value="F:transferase activity"/>
    <property type="evidence" value="ECO:0007669"/>
    <property type="project" value="UniProtKB-KW"/>
</dbReference>
<sequence length="320" mass="35039">MATVSILIPANNAQYLARALISAQQQTFADIEILVGDNTPGGNLEAIVRRVGDSRVQYFLHGFKSDSDNARQLWARAAGKYVKWLFGDDVLMPTSVEALAAALRDHPESSLAFHDRVIIDENDQVTQVPPALIKDGERVLLDRAFLAEQMVAHQHNFIGEPSNIMLNRERTDFAGAFNYRAFELHFLANVAMYLNLAESAPVIAVGGYLSAFRQHAWQKPALVGAGVGAGLIEWEMMVRGEAAAGHLSTDSLDAAKQRLATLYANWADSFPGFATRPGNLDELTQLPAHELFDSPRFQADLAHARATALRAKETTPAFVA</sequence>
<feature type="domain" description="Glycosyltransferase 2-like" evidence="1">
    <location>
        <begin position="5"/>
        <end position="131"/>
    </location>
</feature>
<proteinExistence type="predicted"/>
<evidence type="ECO:0000313" key="3">
    <source>
        <dbReference type="Proteomes" id="UP000198638"/>
    </source>
</evidence>
<dbReference type="Pfam" id="PF00535">
    <property type="entry name" value="Glycos_transf_2"/>
    <property type="match status" value="1"/>
</dbReference>
<dbReference type="RefSeq" id="WP_176954187.1">
    <property type="nucleotide sequence ID" value="NZ_FNRQ01000005.1"/>
</dbReference>
<protein>
    <submittedName>
        <fullName evidence="2">Glycosyl transferase family 2</fullName>
    </submittedName>
</protein>
<dbReference type="STRING" id="83784.SAMN05192564_105240"/>
<dbReference type="Gene3D" id="3.90.550.10">
    <property type="entry name" value="Spore Coat Polysaccharide Biosynthesis Protein SpsA, Chain A"/>
    <property type="match status" value="1"/>
</dbReference>
<dbReference type="AlphaFoldDB" id="A0A1H4G1R0"/>
<keyword evidence="3" id="KW-1185">Reference proteome</keyword>
<evidence type="ECO:0000259" key="1">
    <source>
        <dbReference type="Pfam" id="PF00535"/>
    </source>
</evidence>
<gene>
    <name evidence="2" type="ORF">SAMN05192564_105240</name>
</gene>